<dbReference type="Gene3D" id="1.25.40.120">
    <property type="entry name" value="Protein prenylyltransferase"/>
    <property type="match status" value="1"/>
</dbReference>
<accession>A0A8J2MPM8</accession>
<dbReference type="SUPFAM" id="SSF48439">
    <property type="entry name" value="Protein prenylyltransferase"/>
    <property type="match status" value="1"/>
</dbReference>
<dbReference type="OrthoDB" id="5358702at2759"/>
<name>A0A8J2MPM8_COTCN</name>
<comment type="caution">
    <text evidence="5">The sequence shown here is derived from an EMBL/GenBank/DDBJ whole genome shotgun (WGS) entry which is preliminary data.</text>
</comment>
<dbReference type="Pfam" id="PF01239">
    <property type="entry name" value="PPTA"/>
    <property type="match status" value="4"/>
</dbReference>
<evidence type="ECO:0000256" key="1">
    <source>
        <dbReference type="ARBA" id="ARBA00006734"/>
    </source>
</evidence>
<reference evidence="5" key="1">
    <citation type="submission" date="2021-04" db="EMBL/GenBank/DDBJ databases">
        <authorList>
            <person name="Chebbi M.A.C M."/>
        </authorList>
    </citation>
    <scope>NUCLEOTIDE SEQUENCE</scope>
</reference>
<dbReference type="PROSITE" id="PS51147">
    <property type="entry name" value="PFTA"/>
    <property type="match status" value="1"/>
</dbReference>
<keyword evidence="6" id="KW-1185">Reference proteome</keyword>
<dbReference type="PANTHER" id="PTHR11129">
    <property type="entry name" value="PROTEIN FARNESYLTRANSFERASE ALPHA SUBUNIT/RAB GERANYLGERANYL TRANSFERASE ALPHA SUBUNIT"/>
    <property type="match status" value="1"/>
</dbReference>
<gene>
    <name evidence="5" type="ORF">HICCMSTLAB_LOCUS9577</name>
</gene>
<evidence type="ECO:0000313" key="5">
    <source>
        <dbReference type="EMBL" id="CAG5100484.1"/>
    </source>
</evidence>
<comment type="similarity">
    <text evidence="1">Belongs to the protein prenyltransferase subunit alpha family.</text>
</comment>
<evidence type="ECO:0000256" key="2">
    <source>
        <dbReference type="ARBA" id="ARBA00022602"/>
    </source>
</evidence>
<dbReference type="InterPro" id="IPR002088">
    <property type="entry name" value="Prenyl_trans_a"/>
</dbReference>
<keyword evidence="3" id="KW-0808">Transferase</keyword>
<proteinExistence type="inferred from homology"/>
<dbReference type="GO" id="GO:0005737">
    <property type="term" value="C:cytoplasm"/>
    <property type="evidence" value="ECO:0007669"/>
    <property type="project" value="TreeGrafter"/>
</dbReference>
<keyword evidence="2" id="KW-0637">Prenyltransferase</keyword>
<organism evidence="5 6">
    <name type="scientific">Cotesia congregata</name>
    <name type="common">Parasitoid wasp</name>
    <name type="synonym">Apanteles congregatus</name>
    <dbReference type="NCBI Taxonomy" id="51543"/>
    <lineage>
        <taxon>Eukaryota</taxon>
        <taxon>Metazoa</taxon>
        <taxon>Ecdysozoa</taxon>
        <taxon>Arthropoda</taxon>
        <taxon>Hexapoda</taxon>
        <taxon>Insecta</taxon>
        <taxon>Pterygota</taxon>
        <taxon>Neoptera</taxon>
        <taxon>Endopterygota</taxon>
        <taxon>Hymenoptera</taxon>
        <taxon>Apocrita</taxon>
        <taxon>Ichneumonoidea</taxon>
        <taxon>Braconidae</taxon>
        <taxon>Microgastrinae</taxon>
        <taxon>Cotesia</taxon>
    </lineage>
</organism>
<keyword evidence="4" id="KW-0677">Repeat</keyword>
<evidence type="ECO:0000313" key="6">
    <source>
        <dbReference type="Proteomes" id="UP000786811"/>
    </source>
</evidence>
<sequence>MQENTFPAAEKILSDIENVMKKDTNLQSFEIILEDDNENKSPVYHEENSLGLASWCVQPLYCYTYNRLIELRNNKLRREDPVMTSRWLLGAILLNPDVNTFWNMRRELVRNGRIDAIQELRFIKLVLYHKAKCFEAFSYRRWLIQFILIENLHVDNIESLLQEEINVAIISANRYANNYHAWSYRQHVVSMYEALISTNFHEFLISEWESSEKWCSLHVSDYSGLVYRQFLLKQLLIKSELIQSDDILSSEYVDERRKIIYEYINKYNNAQGCKDISYLDKESSCEFINTLHGNTNNQKSNVDYLQVLIALSYWIEDCILNEDLIKCYPGHEALWYHRRFLGHTLRCIKLSYSKYSCYKAESFESPYCIRLENSHQRSSDNDSRNLLEIAFKNHNIDVIEFSKQQGSYQSDIADKFIKFLGISHIEF</sequence>
<dbReference type="GO" id="GO:0008318">
    <property type="term" value="F:protein prenyltransferase activity"/>
    <property type="evidence" value="ECO:0007669"/>
    <property type="project" value="InterPro"/>
</dbReference>
<dbReference type="Proteomes" id="UP000786811">
    <property type="component" value="Unassembled WGS sequence"/>
</dbReference>
<protein>
    <submittedName>
        <fullName evidence="5">Similar to ptar1-b: Protein prenyltransferase alpha subunit repeat-containing protein 1-B (Xenopus laevis)</fullName>
    </submittedName>
</protein>
<dbReference type="AlphaFoldDB" id="A0A8J2MPM8"/>
<evidence type="ECO:0000256" key="4">
    <source>
        <dbReference type="ARBA" id="ARBA00022737"/>
    </source>
</evidence>
<evidence type="ECO:0000256" key="3">
    <source>
        <dbReference type="ARBA" id="ARBA00022679"/>
    </source>
</evidence>
<dbReference type="EMBL" id="CAJNRD030001122">
    <property type="protein sequence ID" value="CAG5100484.1"/>
    <property type="molecule type" value="Genomic_DNA"/>
</dbReference>
<dbReference type="PANTHER" id="PTHR11129:SF3">
    <property type="entry name" value="PROTEIN PRENYLTRANSFERASE ALPHA SUBUNIT REPEAT-CONTAINING PROTEIN 1"/>
    <property type="match status" value="1"/>
</dbReference>